<name>G7L643_MEDTR</name>
<evidence type="ECO:0000313" key="2">
    <source>
        <dbReference type="EMBL" id="AES77671.1"/>
    </source>
</evidence>
<gene>
    <name evidence="2" type="ordered locus">MTR_7g013570</name>
</gene>
<reference evidence="3" key="3">
    <citation type="submission" date="2015-04" db="UniProtKB">
        <authorList>
            <consortium name="EnsemblPlants"/>
        </authorList>
    </citation>
    <scope>IDENTIFICATION</scope>
    <source>
        <strain evidence="3">cv. Jemalong A17</strain>
    </source>
</reference>
<dbReference type="PaxDb" id="3880-AES77671"/>
<feature type="region of interest" description="Disordered" evidence="1">
    <location>
        <begin position="1"/>
        <end position="36"/>
    </location>
</feature>
<organism evidence="2 4">
    <name type="scientific">Medicago truncatula</name>
    <name type="common">Barrel medic</name>
    <name type="synonym">Medicago tribuloides</name>
    <dbReference type="NCBI Taxonomy" id="3880"/>
    <lineage>
        <taxon>Eukaryota</taxon>
        <taxon>Viridiplantae</taxon>
        <taxon>Streptophyta</taxon>
        <taxon>Embryophyta</taxon>
        <taxon>Tracheophyta</taxon>
        <taxon>Spermatophyta</taxon>
        <taxon>Magnoliopsida</taxon>
        <taxon>eudicotyledons</taxon>
        <taxon>Gunneridae</taxon>
        <taxon>Pentapetalae</taxon>
        <taxon>rosids</taxon>
        <taxon>fabids</taxon>
        <taxon>Fabales</taxon>
        <taxon>Fabaceae</taxon>
        <taxon>Papilionoideae</taxon>
        <taxon>50 kb inversion clade</taxon>
        <taxon>NPAAA clade</taxon>
        <taxon>Hologalegina</taxon>
        <taxon>IRL clade</taxon>
        <taxon>Trifolieae</taxon>
        <taxon>Medicago</taxon>
    </lineage>
</organism>
<reference evidence="2 4" key="1">
    <citation type="journal article" date="2011" name="Nature">
        <title>The Medicago genome provides insight into the evolution of rhizobial symbioses.</title>
        <authorList>
            <person name="Young N.D."/>
            <person name="Debelle F."/>
            <person name="Oldroyd G.E."/>
            <person name="Geurts R."/>
            <person name="Cannon S.B."/>
            <person name="Udvardi M.K."/>
            <person name="Benedito V.A."/>
            <person name="Mayer K.F."/>
            <person name="Gouzy J."/>
            <person name="Schoof H."/>
            <person name="Van de Peer Y."/>
            <person name="Proost S."/>
            <person name="Cook D.R."/>
            <person name="Meyers B.C."/>
            <person name="Spannagl M."/>
            <person name="Cheung F."/>
            <person name="De Mita S."/>
            <person name="Krishnakumar V."/>
            <person name="Gundlach H."/>
            <person name="Zhou S."/>
            <person name="Mudge J."/>
            <person name="Bharti A.K."/>
            <person name="Murray J.D."/>
            <person name="Naoumkina M.A."/>
            <person name="Rosen B."/>
            <person name="Silverstein K.A."/>
            <person name="Tang H."/>
            <person name="Rombauts S."/>
            <person name="Zhao P.X."/>
            <person name="Zhou P."/>
            <person name="Barbe V."/>
            <person name="Bardou P."/>
            <person name="Bechner M."/>
            <person name="Bellec A."/>
            <person name="Berger A."/>
            <person name="Berges H."/>
            <person name="Bidwell S."/>
            <person name="Bisseling T."/>
            <person name="Choisne N."/>
            <person name="Couloux A."/>
            <person name="Denny R."/>
            <person name="Deshpande S."/>
            <person name="Dai X."/>
            <person name="Doyle J.J."/>
            <person name="Dudez A.M."/>
            <person name="Farmer A.D."/>
            <person name="Fouteau S."/>
            <person name="Franken C."/>
            <person name="Gibelin C."/>
            <person name="Gish J."/>
            <person name="Goldstein S."/>
            <person name="Gonzalez A.J."/>
            <person name="Green P.J."/>
            <person name="Hallab A."/>
            <person name="Hartog M."/>
            <person name="Hua A."/>
            <person name="Humphray S.J."/>
            <person name="Jeong D.H."/>
            <person name="Jing Y."/>
            <person name="Jocker A."/>
            <person name="Kenton S.M."/>
            <person name="Kim D.J."/>
            <person name="Klee K."/>
            <person name="Lai H."/>
            <person name="Lang C."/>
            <person name="Lin S."/>
            <person name="Macmil S.L."/>
            <person name="Magdelenat G."/>
            <person name="Matthews L."/>
            <person name="McCorrison J."/>
            <person name="Monaghan E.L."/>
            <person name="Mun J.H."/>
            <person name="Najar F.Z."/>
            <person name="Nicholson C."/>
            <person name="Noirot C."/>
            <person name="O'Bleness M."/>
            <person name="Paule C.R."/>
            <person name="Poulain J."/>
            <person name="Prion F."/>
            <person name="Qin B."/>
            <person name="Qu C."/>
            <person name="Retzel E.F."/>
            <person name="Riddle C."/>
            <person name="Sallet E."/>
            <person name="Samain S."/>
            <person name="Samson N."/>
            <person name="Sanders I."/>
            <person name="Saurat O."/>
            <person name="Scarpelli C."/>
            <person name="Schiex T."/>
            <person name="Segurens B."/>
            <person name="Severin A.J."/>
            <person name="Sherrier D.J."/>
            <person name="Shi R."/>
            <person name="Sims S."/>
            <person name="Singer S.R."/>
            <person name="Sinharoy S."/>
            <person name="Sterck L."/>
            <person name="Viollet A."/>
            <person name="Wang B.B."/>
            <person name="Wang K."/>
            <person name="Wang M."/>
            <person name="Wang X."/>
            <person name="Warfsmann J."/>
            <person name="Weissenbach J."/>
            <person name="White D.D."/>
            <person name="White J.D."/>
            <person name="Wiley G.B."/>
            <person name="Wincker P."/>
            <person name="Xing Y."/>
            <person name="Yang L."/>
            <person name="Yao Z."/>
            <person name="Ying F."/>
            <person name="Zhai J."/>
            <person name="Zhou L."/>
            <person name="Zuber A."/>
            <person name="Denarie J."/>
            <person name="Dixon R.A."/>
            <person name="May G.D."/>
            <person name="Schwartz D.C."/>
            <person name="Rogers J."/>
            <person name="Quetier F."/>
            <person name="Town C.D."/>
            <person name="Roe B.A."/>
        </authorList>
    </citation>
    <scope>NUCLEOTIDE SEQUENCE [LARGE SCALE GENOMIC DNA]</scope>
    <source>
        <strain evidence="2">A17</strain>
        <strain evidence="3 4">cv. Jemalong A17</strain>
    </source>
</reference>
<dbReference type="Proteomes" id="UP000002051">
    <property type="component" value="Unassembled WGS sequence"/>
</dbReference>
<proteinExistence type="predicted"/>
<evidence type="ECO:0000313" key="4">
    <source>
        <dbReference type="Proteomes" id="UP000002051"/>
    </source>
</evidence>
<dbReference type="HOGENOM" id="CLU_1743265_0_0_1"/>
<protein>
    <submittedName>
        <fullName evidence="2 3">Uncharacterized protein</fullName>
    </submittedName>
</protein>
<evidence type="ECO:0000256" key="1">
    <source>
        <dbReference type="SAM" id="MobiDB-lite"/>
    </source>
</evidence>
<evidence type="ECO:0000313" key="3">
    <source>
        <dbReference type="EnsemblPlants" id="AES77671"/>
    </source>
</evidence>
<dbReference type="EMBL" id="CM001223">
    <property type="protein sequence ID" value="AES77671.1"/>
    <property type="molecule type" value="Genomic_DNA"/>
</dbReference>
<sequence>MDDDVDRHVTCHPSVRREQEERHREAEAREAAEGVVQTPRCRVGRTSRVVVEDEPQFQADPDYMQMDVEHQTEDDAEANYMVILDDTMIFRTTKEARDLIEGSEREQYGLLWDYANEPIRSNPNSTVRINTIPMPESPPQFLRFSICLKM</sequence>
<keyword evidence="4" id="KW-1185">Reference proteome</keyword>
<dbReference type="EnsemblPlants" id="AES77671">
    <property type="protein sequence ID" value="AES77671"/>
    <property type="gene ID" value="MTR_7g013570"/>
</dbReference>
<reference evidence="2 4" key="2">
    <citation type="journal article" date="2014" name="BMC Genomics">
        <title>An improved genome release (version Mt4.0) for the model legume Medicago truncatula.</title>
        <authorList>
            <person name="Tang H."/>
            <person name="Krishnakumar V."/>
            <person name="Bidwell S."/>
            <person name="Rosen B."/>
            <person name="Chan A."/>
            <person name="Zhou S."/>
            <person name="Gentzbittel L."/>
            <person name="Childs K.L."/>
            <person name="Yandell M."/>
            <person name="Gundlach H."/>
            <person name="Mayer K.F."/>
            <person name="Schwartz D.C."/>
            <person name="Town C.D."/>
        </authorList>
    </citation>
    <scope>GENOME REANNOTATION</scope>
    <source>
        <strain evidence="3 4">cv. Jemalong A17</strain>
    </source>
</reference>
<accession>G7L643</accession>
<dbReference type="AlphaFoldDB" id="G7L643"/>
<feature type="compositionally biased region" description="Basic and acidic residues" evidence="1">
    <location>
        <begin position="1"/>
        <end position="32"/>
    </location>
</feature>